<gene>
    <name evidence="2" type="ORF">APQ14_00625</name>
</gene>
<accession>A0A109DBN5</accession>
<evidence type="ECO:0000313" key="3">
    <source>
        <dbReference type="Proteomes" id="UP000057389"/>
    </source>
</evidence>
<protein>
    <submittedName>
        <fullName evidence="2">Epitope biosynthesis protein</fullName>
    </submittedName>
</protein>
<evidence type="ECO:0000313" key="2">
    <source>
        <dbReference type="EMBL" id="KWU02484.1"/>
    </source>
</evidence>
<name>A0A109DBN5_9VIBR</name>
<dbReference type="CDD" id="cd06532">
    <property type="entry name" value="Glyco_transf_25"/>
    <property type="match status" value="1"/>
</dbReference>
<organism evidence="2 3">
    <name type="scientific">Vibrio toranzoniae</name>
    <dbReference type="NCBI Taxonomy" id="1194427"/>
    <lineage>
        <taxon>Bacteria</taxon>
        <taxon>Pseudomonadati</taxon>
        <taxon>Pseudomonadota</taxon>
        <taxon>Gammaproteobacteria</taxon>
        <taxon>Vibrionales</taxon>
        <taxon>Vibrionaceae</taxon>
        <taxon>Vibrio</taxon>
    </lineage>
</organism>
<keyword evidence="3" id="KW-1185">Reference proteome</keyword>
<dbReference type="OrthoDB" id="9816113at2"/>
<feature type="domain" description="Glycosyl transferase family 25" evidence="1">
    <location>
        <begin position="1"/>
        <end position="180"/>
    </location>
</feature>
<dbReference type="RefSeq" id="WP_060466956.1">
    <property type="nucleotide sequence ID" value="NZ_AP025514.1"/>
</dbReference>
<dbReference type="AlphaFoldDB" id="A0A109DBN5"/>
<dbReference type="Proteomes" id="UP000057389">
    <property type="component" value="Unassembled WGS sequence"/>
</dbReference>
<evidence type="ECO:0000259" key="1">
    <source>
        <dbReference type="Pfam" id="PF01755"/>
    </source>
</evidence>
<sequence>MTKVFVINLESSTERKENISRQLDELSLPFELFPAIDGRMSPPHPLLSRYKDELSQAFRAKTLSAGQLGCYASHYSLWEKCIDINQPIIVIEDDALLFREAFLNFIQDISDIPETVECIRLFKNKRRKYHSYEVFKCNSTSIHKFTKGHMSATAYFLKPSGAKKLLEHSQEWYMAVDIYMDRFWQNEVECYGTAVPCLTNDPKFDSDIGYEKRASNRSLFKKCKREWFNLNETIQRHLHNLKFKLSRNKS</sequence>
<dbReference type="InterPro" id="IPR002654">
    <property type="entry name" value="Glyco_trans_25"/>
</dbReference>
<dbReference type="EMBL" id="LMXU01000002">
    <property type="protein sequence ID" value="KWU02484.1"/>
    <property type="molecule type" value="Genomic_DNA"/>
</dbReference>
<dbReference type="GeneID" id="300177205"/>
<comment type="caution">
    <text evidence="2">The sequence shown here is derived from an EMBL/GenBank/DDBJ whole genome shotgun (WGS) entry which is preliminary data.</text>
</comment>
<proteinExistence type="predicted"/>
<dbReference type="Pfam" id="PF01755">
    <property type="entry name" value="Glyco_transf_25"/>
    <property type="match status" value="1"/>
</dbReference>
<reference evidence="2 3" key="1">
    <citation type="submission" date="2015-11" db="EMBL/GenBank/DDBJ databases">
        <title>Draft WGS of Vibrio toranzoniae.</title>
        <authorList>
            <person name="Lasa A."/>
            <person name="Romalde J.L."/>
        </authorList>
    </citation>
    <scope>NUCLEOTIDE SEQUENCE [LARGE SCALE GENOMIC DNA]</scope>
    <source>
        <strain evidence="2 3">Vb 10.8</strain>
    </source>
</reference>